<dbReference type="InterPro" id="IPR052895">
    <property type="entry name" value="HetReg/Transcr_Mod"/>
</dbReference>
<dbReference type="Pfam" id="PF06985">
    <property type="entry name" value="HET"/>
    <property type="match status" value="1"/>
</dbReference>
<feature type="domain" description="Heterokaryon incompatibility" evidence="1">
    <location>
        <begin position="45"/>
        <end position="205"/>
    </location>
</feature>
<organism evidence="2 3">
    <name type="scientific">Hypocrea virens (strain Gv29-8 / FGSC 10586)</name>
    <name type="common">Gliocladium virens</name>
    <name type="synonym">Trichoderma virens</name>
    <dbReference type="NCBI Taxonomy" id="413071"/>
    <lineage>
        <taxon>Eukaryota</taxon>
        <taxon>Fungi</taxon>
        <taxon>Dikarya</taxon>
        <taxon>Ascomycota</taxon>
        <taxon>Pezizomycotina</taxon>
        <taxon>Sordariomycetes</taxon>
        <taxon>Hypocreomycetidae</taxon>
        <taxon>Hypocreales</taxon>
        <taxon>Hypocreaceae</taxon>
        <taxon>Trichoderma</taxon>
    </lineage>
</organism>
<dbReference type="InterPro" id="IPR010730">
    <property type="entry name" value="HET"/>
</dbReference>
<keyword evidence="3" id="KW-1185">Reference proteome</keyword>
<evidence type="ECO:0000313" key="3">
    <source>
        <dbReference type="Proteomes" id="UP000007115"/>
    </source>
</evidence>
<dbReference type="OMA" id="DAITHIF"/>
<dbReference type="PANTHER" id="PTHR24148">
    <property type="entry name" value="ANKYRIN REPEAT DOMAIN-CONTAINING PROTEIN 39 HOMOLOG-RELATED"/>
    <property type="match status" value="1"/>
</dbReference>
<gene>
    <name evidence="2" type="ORF">TRIVIDRAFT_62340</name>
</gene>
<protein>
    <recommendedName>
        <fullName evidence="1">Heterokaryon incompatibility domain-containing protein</fullName>
    </recommendedName>
</protein>
<dbReference type="HOGENOM" id="CLU_457865_0_0_1"/>
<reference evidence="2 3" key="1">
    <citation type="journal article" date="2011" name="Genome Biol.">
        <title>Comparative genome sequence analysis underscores mycoparasitism as the ancestral life style of Trichoderma.</title>
        <authorList>
            <person name="Kubicek C.P."/>
            <person name="Herrera-Estrella A."/>
            <person name="Seidl-Seiboth V."/>
            <person name="Martinez D.A."/>
            <person name="Druzhinina I.S."/>
            <person name="Thon M."/>
            <person name="Zeilinger S."/>
            <person name="Casas-Flores S."/>
            <person name="Horwitz B.A."/>
            <person name="Mukherjee P.K."/>
            <person name="Mukherjee M."/>
            <person name="Kredics L."/>
            <person name="Alcaraz L.D."/>
            <person name="Aerts A."/>
            <person name="Antal Z."/>
            <person name="Atanasova L."/>
            <person name="Cervantes-Badillo M.G."/>
            <person name="Challacombe J."/>
            <person name="Chertkov O."/>
            <person name="McCluskey K."/>
            <person name="Coulpier F."/>
            <person name="Deshpande N."/>
            <person name="von Doehren H."/>
            <person name="Ebbole D.J."/>
            <person name="Esquivel-Naranjo E.U."/>
            <person name="Fekete E."/>
            <person name="Flipphi M."/>
            <person name="Glaser F."/>
            <person name="Gomez-Rodriguez E.Y."/>
            <person name="Gruber S."/>
            <person name="Han C."/>
            <person name="Henrissat B."/>
            <person name="Hermosa R."/>
            <person name="Hernandez-Onate M."/>
            <person name="Karaffa L."/>
            <person name="Kosti I."/>
            <person name="Le Crom S."/>
            <person name="Lindquist E."/>
            <person name="Lucas S."/>
            <person name="Luebeck M."/>
            <person name="Luebeck P.S."/>
            <person name="Margeot A."/>
            <person name="Metz B."/>
            <person name="Misra M."/>
            <person name="Nevalainen H."/>
            <person name="Omann M."/>
            <person name="Packer N."/>
            <person name="Perrone G."/>
            <person name="Uresti-Rivera E.E."/>
            <person name="Salamov A."/>
            <person name="Schmoll M."/>
            <person name="Seiboth B."/>
            <person name="Shapiro H."/>
            <person name="Sukno S."/>
            <person name="Tamayo-Ramos J.A."/>
            <person name="Tisch D."/>
            <person name="Wiest A."/>
            <person name="Wilkinson H.H."/>
            <person name="Zhang M."/>
            <person name="Coutinho P.M."/>
            <person name="Kenerley C.M."/>
            <person name="Monte E."/>
            <person name="Baker S.E."/>
            <person name="Grigoriev I.V."/>
        </authorList>
    </citation>
    <scope>NUCLEOTIDE SEQUENCE [LARGE SCALE GENOMIC DNA]</scope>
    <source>
        <strain evidence="3">Gv29-8 / FGSC 10586</strain>
    </source>
</reference>
<name>G9MJK9_HYPVG</name>
<accession>G9MJK9</accession>
<sequence>MPMRYKPLRQGRVEIRLLELVSTKDATRLCFRLHRTRIEDAPRFWALSYAWGDGKDKLPIFIDNHTFFISRSLWMILWNHIRLIEHVLEHKLDVPNYEVRYLWVDSICINQDDLEERRQQVLIMDRIYSKGIVGVFIDNDDKAVAHTIAALSSKYGSTQNGLGPPKRAYGAHPEENQISISEMEWSALHNFFSKAWFKRVWVIQEFFLSKLQDSMMQIHTLSLQHLNVYLLATRVFETHPQGLTGSQKAEMFQGIKEYMSLMELKIDLQQNLHNKRPPGIFLTLLWMFRDRLSTDPRDKIYALLGLFQSLEAEVPSSSLASPAELDINHVIVDYGAEVENVYASVVRAMVLGTQSLNILCACQTPSTLKRSWIPNWAESWQRFSLLTRNVHRHLGPPGKPQNRQFYRASASRVASATFSNDLERLTVTRICHGRIIHLIEPPPCTQLKDAPSLHWLISALDNLPANIQQLIADAYNQFHHSVDSDSGAFIDHIIADWANGMTGGLAYVDESRAYNPAYYYENMDLDWHDLARTYIRRGKDGSDEASRDLRFYQLAHKRKLFVDETGHFGLTSDFTEVGDIAKTSIQSLGKLMFITL</sequence>
<dbReference type="InParanoid" id="G9MJK9"/>
<dbReference type="Proteomes" id="UP000007115">
    <property type="component" value="Unassembled WGS sequence"/>
</dbReference>
<dbReference type="OrthoDB" id="2157530at2759"/>
<dbReference type="GeneID" id="25796333"/>
<dbReference type="EMBL" id="ABDF02000003">
    <property type="protein sequence ID" value="EHK25672.1"/>
    <property type="molecule type" value="Genomic_DNA"/>
</dbReference>
<dbReference type="VEuPathDB" id="FungiDB:TRIVIDRAFT_62340"/>
<evidence type="ECO:0000259" key="1">
    <source>
        <dbReference type="Pfam" id="PF06985"/>
    </source>
</evidence>
<comment type="caution">
    <text evidence="2">The sequence shown here is derived from an EMBL/GenBank/DDBJ whole genome shotgun (WGS) entry which is preliminary data.</text>
</comment>
<dbReference type="PANTHER" id="PTHR24148:SF64">
    <property type="entry name" value="HETEROKARYON INCOMPATIBILITY DOMAIN-CONTAINING PROTEIN"/>
    <property type="match status" value="1"/>
</dbReference>
<dbReference type="RefSeq" id="XP_013959874.1">
    <property type="nucleotide sequence ID" value="XM_014104399.1"/>
</dbReference>
<proteinExistence type="predicted"/>
<evidence type="ECO:0000313" key="2">
    <source>
        <dbReference type="EMBL" id="EHK25672.1"/>
    </source>
</evidence>
<dbReference type="AlphaFoldDB" id="G9MJK9"/>